<dbReference type="GO" id="GO:0045296">
    <property type="term" value="F:cadherin binding"/>
    <property type="evidence" value="ECO:0007669"/>
    <property type="project" value="TreeGrafter"/>
</dbReference>
<reference evidence="2" key="1">
    <citation type="journal article" date="2011" name="Genome Biol.">
        <title>The draft genome of the carcinogenic human liver fluke Clonorchis sinensis.</title>
        <authorList>
            <person name="Wang X."/>
            <person name="Chen W."/>
            <person name="Huang Y."/>
            <person name="Sun J."/>
            <person name="Men J."/>
            <person name="Liu H."/>
            <person name="Luo F."/>
            <person name="Guo L."/>
            <person name="Lv X."/>
            <person name="Deng C."/>
            <person name="Zhou C."/>
            <person name="Fan Y."/>
            <person name="Li X."/>
            <person name="Huang L."/>
            <person name="Hu Y."/>
            <person name="Liang C."/>
            <person name="Hu X."/>
            <person name="Xu J."/>
            <person name="Yu X."/>
        </authorList>
    </citation>
    <scope>NUCLEOTIDE SEQUENCE [LARGE SCALE GENOMIC DNA]</scope>
    <source>
        <strain evidence="2">Henan</strain>
    </source>
</reference>
<feature type="coiled-coil region" evidence="1">
    <location>
        <begin position="109"/>
        <end position="174"/>
    </location>
</feature>
<reference key="2">
    <citation type="submission" date="2011-10" db="EMBL/GenBank/DDBJ databases">
        <title>The genome and transcriptome sequence of Clonorchis sinensis provide insights into the carcinogenic liver fluke.</title>
        <authorList>
            <person name="Wang X."/>
            <person name="Huang Y."/>
            <person name="Chen W."/>
            <person name="Liu H."/>
            <person name="Guo L."/>
            <person name="Chen Y."/>
            <person name="Luo F."/>
            <person name="Zhou W."/>
            <person name="Sun J."/>
            <person name="Mao Q."/>
            <person name="Liang P."/>
            <person name="Zhou C."/>
            <person name="Tian Y."/>
            <person name="Men J."/>
            <person name="Lv X."/>
            <person name="Huang L."/>
            <person name="Zhou J."/>
            <person name="Hu Y."/>
            <person name="Li R."/>
            <person name="Zhang F."/>
            <person name="Lei H."/>
            <person name="Li X."/>
            <person name="Hu X."/>
            <person name="Liang C."/>
            <person name="Xu J."/>
            <person name="Wu Z."/>
            <person name="Yu X."/>
        </authorList>
    </citation>
    <scope>NUCLEOTIDE SEQUENCE</scope>
    <source>
        <strain>Henan</strain>
    </source>
</reference>
<dbReference type="PANTHER" id="PTHR31711:SF1">
    <property type="entry name" value="ARGININE AND GLUTAMATE-RICH PROTEIN 1"/>
    <property type="match status" value="1"/>
</dbReference>
<dbReference type="InterPro" id="IPR033371">
    <property type="entry name" value="ARGLU1"/>
</dbReference>
<dbReference type="EMBL" id="DF143371">
    <property type="protein sequence ID" value="GAA52885.1"/>
    <property type="molecule type" value="Genomic_DNA"/>
</dbReference>
<evidence type="ECO:0000313" key="2">
    <source>
        <dbReference type="EMBL" id="GAA52885.1"/>
    </source>
</evidence>
<name>G7YIV2_CLOSI</name>
<gene>
    <name evidence="2" type="ORF">CLF_109038</name>
</gene>
<dbReference type="GO" id="GO:0005739">
    <property type="term" value="C:mitochondrion"/>
    <property type="evidence" value="ECO:0007669"/>
    <property type="project" value="TreeGrafter"/>
</dbReference>
<keyword evidence="3" id="KW-1185">Reference proteome</keyword>
<dbReference type="AlphaFoldDB" id="G7YIV2"/>
<evidence type="ECO:0000313" key="3">
    <source>
        <dbReference type="Proteomes" id="UP000008909"/>
    </source>
</evidence>
<accession>G7YIV2</accession>
<dbReference type="GO" id="GO:0005654">
    <property type="term" value="C:nucleoplasm"/>
    <property type="evidence" value="ECO:0007669"/>
    <property type="project" value="TreeGrafter"/>
</dbReference>
<dbReference type="Pfam" id="PF15346">
    <property type="entry name" value="ARGLU"/>
    <property type="match status" value="1"/>
</dbReference>
<dbReference type="Proteomes" id="UP000008909">
    <property type="component" value="Unassembled WGS sequence"/>
</dbReference>
<keyword evidence="1" id="KW-0175">Coiled coil</keyword>
<evidence type="ECO:0000256" key="1">
    <source>
        <dbReference type="SAM" id="Coils"/>
    </source>
</evidence>
<sequence length="193" mass="23096">MLTQANLRRKKAGTISTGQLGDHVRTNTIIVVNSMVGYQASFRFTPLATFLTRKPHESLLCTGWNWRQRWAESKLLEEEVARRLERYLDSELAKLLVERKDEFTNEVERRVEAERAQVLQARAAEAERRAREEAEATKRREEEERQKRYEAELRELEERQKMELEEQKRIKREQEIILNKKRTRPKLSFTLKK</sequence>
<organism evidence="2 3">
    <name type="scientific">Clonorchis sinensis</name>
    <name type="common">Chinese liver fluke</name>
    <dbReference type="NCBI Taxonomy" id="79923"/>
    <lineage>
        <taxon>Eukaryota</taxon>
        <taxon>Metazoa</taxon>
        <taxon>Spiralia</taxon>
        <taxon>Lophotrochozoa</taxon>
        <taxon>Platyhelminthes</taxon>
        <taxon>Trematoda</taxon>
        <taxon>Digenea</taxon>
        <taxon>Opisthorchiida</taxon>
        <taxon>Opisthorchiata</taxon>
        <taxon>Opisthorchiidae</taxon>
        <taxon>Clonorchis</taxon>
    </lineage>
</organism>
<proteinExistence type="predicted"/>
<protein>
    <submittedName>
        <fullName evidence="2">Uncharacterized protein</fullName>
    </submittedName>
</protein>
<dbReference type="PANTHER" id="PTHR31711">
    <property type="entry name" value="ARGININE AND GLUTAMATE-RICH PROTEIN 1"/>
    <property type="match status" value="1"/>
</dbReference>